<dbReference type="Gene3D" id="2.10.260.10">
    <property type="match status" value="1"/>
</dbReference>
<protein>
    <submittedName>
        <fullName evidence="3">Type II toxin-antitoxin system PrlF family antitoxin</fullName>
    </submittedName>
</protein>
<evidence type="ECO:0000313" key="3">
    <source>
        <dbReference type="EMBL" id="MBL0406248.1"/>
    </source>
</evidence>
<gene>
    <name evidence="3" type="ORF">JKG68_20010</name>
</gene>
<organism evidence="3 4">
    <name type="scientific">Microvirga aerilata</name>
    <dbReference type="NCBI Taxonomy" id="670292"/>
    <lineage>
        <taxon>Bacteria</taxon>
        <taxon>Pseudomonadati</taxon>
        <taxon>Pseudomonadota</taxon>
        <taxon>Alphaproteobacteria</taxon>
        <taxon>Hyphomicrobiales</taxon>
        <taxon>Methylobacteriaceae</taxon>
        <taxon>Microvirga</taxon>
    </lineage>
</organism>
<sequence length="106" mass="11997">MAKPSVFKIEATITERGQTTVPAHIRKMLAVKKTGRVVFRGMPDGRVEIDRKDENEVYTDPVISKFLGFLEQDLKARGKDAIRPVPQSFLDDYHELSNLDIDLNAP</sequence>
<dbReference type="Proteomes" id="UP000605848">
    <property type="component" value="Unassembled WGS sequence"/>
</dbReference>
<dbReference type="InterPro" id="IPR031848">
    <property type="entry name" value="PrlF_antitoxin"/>
</dbReference>
<keyword evidence="1" id="KW-0238">DNA-binding</keyword>
<dbReference type="PROSITE" id="PS51740">
    <property type="entry name" value="SPOVT_ABRB"/>
    <property type="match status" value="1"/>
</dbReference>
<dbReference type="GO" id="GO:0001558">
    <property type="term" value="P:regulation of cell growth"/>
    <property type="evidence" value="ECO:0007669"/>
    <property type="project" value="InterPro"/>
</dbReference>
<comment type="caution">
    <text evidence="3">The sequence shown here is derived from an EMBL/GenBank/DDBJ whole genome shotgun (WGS) entry which is preliminary data.</text>
</comment>
<evidence type="ECO:0000313" key="4">
    <source>
        <dbReference type="Proteomes" id="UP000605848"/>
    </source>
</evidence>
<keyword evidence="4" id="KW-1185">Reference proteome</keyword>
<dbReference type="InterPro" id="IPR037914">
    <property type="entry name" value="SpoVT-AbrB_sf"/>
</dbReference>
<dbReference type="EMBL" id="JAEQMY010000037">
    <property type="protein sequence ID" value="MBL0406248.1"/>
    <property type="molecule type" value="Genomic_DNA"/>
</dbReference>
<evidence type="ECO:0000259" key="2">
    <source>
        <dbReference type="PROSITE" id="PS51740"/>
    </source>
</evidence>
<dbReference type="GO" id="GO:0097351">
    <property type="term" value="F:toxin sequestering activity"/>
    <property type="evidence" value="ECO:0007669"/>
    <property type="project" value="InterPro"/>
</dbReference>
<dbReference type="SUPFAM" id="SSF89447">
    <property type="entry name" value="AbrB/MazE/MraZ-like"/>
    <property type="match status" value="1"/>
</dbReference>
<evidence type="ECO:0000256" key="1">
    <source>
        <dbReference type="PROSITE-ProRule" id="PRU01076"/>
    </source>
</evidence>
<dbReference type="GO" id="GO:0003700">
    <property type="term" value="F:DNA-binding transcription factor activity"/>
    <property type="evidence" value="ECO:0007669"/>
    <property type="project" value="InterPro"/>
</dbReference>
<dbReference type="GO" id="GO:0003677">
    <property type="term" value="F:DNA binding"/>
    <property type="evidence" value="ECO:0007669"/>
    <property type="project" value="UniProtKB-UniRule"/>
</dbReference>
<dbReference type="Pfam" id="PF15937">
    <property type="entry name" value="PrlF_antitoxin"/>
    <property type="match status" value="1"/>
</dbReference>
<proteinExistence type="predicted"/>
<dbReference type="InterPro" id="IPR007159">
    <property type="entry name" value="SpoVT-AbrB_dom"/>
</dbReference>
<name>A0A936Z8I8_9HYPH</name>
<accession>A0A936Z8I8</accession>
<feature type="domain" description="SpoVT-AbrB" evidence="2">
    <location>
        <begin position="8"/>
        <end position="54"/>
    </location>
</feature>
<reference evidence="3" key="1">
    <citation type="submission" date="2021-01" db="EMBL/GenBank/DDBJ databases">
        <title>Microvirga sp.</title>
        <authorList>
            <person name="Kim M.K."/>
        </authorList>
    </citation>
    <scope>NUCLEOTIDE SEQUENCE</scope>
    <source>
        <strain evidence="3">5420S-16</strain>
    </source>
</reference>
<dbReference type="AlphaFoldDB" id="A0A936Z8I8"/>
<dbReference type="RefSeq" id="WP_202063138.1">
    <property type="nucleotide sequence ID" value="NZ_JAEQMY010000037.1"/>
</dbReference>